<gene>
    <name evidence="6" type="ORF">KKR91_15315</name>
</gene>
<dbReference type="AlphaFoldDB" id="A0A975M4H5"/>
<evidence type="ECO:0000256" key="3">
    <source>
        <dbReference type="ARBA" id="ARBA00023004"/>
    </source>
</evidence>
<evidence type="ECO:0000256" key="4">
    <source>
        <dbReference type="ARBA" id="ARBA00023014"/>
    </source>
</evidence>
<keyword evidence="3" id="KW-0408">Iron</keyword>
<keyword evidence="6" id="KW-0560">Oxidoreductase</keyword>
<dbReference type="GO" id="GO:0004497">
    <property type="term" value="F:monooxygenase activity"/>
    <property type="evidence" value="ECO:0007669"/>
    <property type="project" value="UniProtKB-ARBA"/>
</dbReference>
<organism evidence="6 7">
    <name type="scientific">Arthrobacter jiangjiafuii</name>
    <dbReference type="NCBI Taxonomy" id="2817475"/>
    <lineage>
        <taxon>Bacteria</taxon>
        <taxon>Bacillati</taxon>
        <taxon>Actinomycetota</taxon>
        <taxon>Actinomycetes</taxon>
        <taxon>Micrococcales</taxon>
        <taxon>Micrococcaceae</taxon>
        <taxon>Arthrobacter</taxon>
    </lineage>
</organism>
<feature type="domain" description="Rieske" evidence="5">
    <location>
        <begin position="5"/>
        <end position="105"/>
    </location>
</feature>
<dbReference type="NCBIfam" id="NF007422">
    <property type="entry name" value="PRK09965.1"/>
    <property type="match status" value="1"/>
</dbReference>
<dbReference type="PROSITE" id="PS51296">
    <property type="entry name" value="RIESKE"/>
    <property type="match status" value="1"/>
</dbReference>
<keyword evidence="1" id="KW-0001">2Fe-2S</keyword>
<dbReference type="KEGG" id="ajg:KKR91_15315"/>
<keyword evidence="4" id="KW-0411">Iron-sulfur</keyword>
<reference evidence="6 7" key="1">
    <citation type="submission" date="2021-05" db="EMBL/GenBank/DDBJ databases">
        <title>Novel species in genus Arthrobacter.</title>
        <authorList>
            <person name="Zhang G."/>
        </authorList>
    </citation>
    <scope>NUCLEOTIDE SEQUENCE [LARGE SCALE GENOMIC DNA]</scope>
    <source>
        <strain evidence="7">zg-ZUI227</strain>
    </source>
</reference>
<evidence type="ECO:0000313" key="7">
    <source>
        <dbReference type="Proteomes" id="UP000676885"/>
    </source>
</evidence>
<proteinExistence type="predicted"/>
<sequence>MSEGIRVAAVDDIDEGTALKVDADVAGTDDDIAVFHSDNGSFYALNDTCTHEEASLAEGWIEDNEVECPIHSARFCLRTGEALCLPAIVGTKTHRVEVRDGDVYLYPGEAPAAS</sequence>
<dbReference type="EC" id="1.14.12.19" evidence="6"/>
<dbReference type="InterPro" id="IPR036922">
    <property type="entry name" value="Rieske_2Fe-2S_sf"/>
</dbReference>
<dbReference type="GO" id="GO:0051537">
    <property type="term" value="F:2 iron, 2 sulfur cluster binding"/>
    <property type="evidence" value="ECO:0007669"/>
    <property type="project" value="UniProtKB-KW"/>
</dbReference>
<dbReference type="CDD" id="cd03528">
    <property type="entry name" value="Rieske_RO_ferredoxin"/>
    <property type="match status" value="1"/>
</dbReference>
<evidence type="ECO:0000256" key="1">
    <source>
        <dbReference type="ARBA" id="ARBA00022714"/>
    </source>
</evidence>
<dbReference type="RefSeq" id="WP_210227542.1">
    <property type="nucleotide sequence ID" value="NZ_CP076022.1"/>
</dbReference>
<dbReference type="SUPFAM" id="SSF50022">
    <property type="entry name" value="ISP domain"/>
    <property type="match status" value="1"/>
</dbReference>
<accession>A0A975M4H5</accession>
<dbReference type="Pfam" id="PF00355">
    <property type="entry name" value="Rieske"/>
    <property type="match status" value="1"/>
</dbReference>
<evidence type="ECO:0000313" key="6">
    <source>
        <dbReference type="EMBL" id="QWC09808.1"/>
    </source>
</evidence>
<dbReference type="PANTHER" id="PTHR21496">
    <property type="entry name" value="FERREDOXIN-RELATED"/>
    <property type="match status" value="1"/>
</dbReference>
<dbReference type="GO" id="GO:0046872">
    <property type="term" value="F:metal ion binding"/>
    <property type="evidence" value="ECO:0007669"/>
    <property type="project" value="UniProtKB-KW"/>
</dbReference>
<keyword evidence="7" id="KW-1185">Reference proteome</keyword>
<evidence type="ECO:0000259" key="5">
    <source>
        <dbReference type="PROSITE" id="PS51296"/>
    </source>
</evidence>
<dbReference type="GO" id="GO:0008695">
    <property type="term" value="F:3-phenylpropionate dioxygenase activity"/>
    <property type="evidence" value="ECO:0007669"/>
    <property type="project" value="UniProtKB-EC"/>
</dbReference>
<keyword evidence="2" id="KW-0479">Metal-binding</keyword>
<keyword evidence="6" id="KW-0223">Dioxygenase</keyword>
<dbReference type="Gene3D" id="2.102.10.10">
    <property type="entry name" value="Rieske [2Fe-2S] iron-sulphur domain"/>
    <property type="match status" value="1"/>
</dbReference>
<dbReference type="PANTHER" id="PTHR21496:SF23">
    <property type="entry name" value="3-PHENYLPROPIONATE_CINNAMIC ACID DIOXYGENASE FERREDOXIN SUBUNIT"/>
    <property type="match status" value="1"/>
</dbReference>
<dbReference type="Proteomes" id="UP000676885">
    <property type="component" value="Chromosome"/>
</dbReference>
<dbReference type="InterPro" id="IPR017941">
    <property type="entry name" value="Rieske_2Fe-2S"/>
</dbReference>
<evidence type="ECO:0000256" key="2">
    <source>
        <dbReference type="ARBA" id="ARBA00022723"/>
    </source>
</evidence>
<name>A0A975M4H5_9MICC</name>
<dbReference type="EMBL" id="CP076022">
    <property type="protein sequence ID" value="QWC09808.1"/>
    <property type="molecule type" value="Genomic_DNA"/>
</dbReference>
<protein>
    <submittedName>
        <fullName evidence="6">Bifunctional 3-phenylpropionate/cinnamic acid dioxygenase ferredoxin subunit</fullName>
        <ecNumber evidence="6">1.14.12.19</ecNumber>
    </submittedName>
</protein>